<keyword evidence="5" id="KW-1015">Disulfide bond</keyword>
<dbReference type="InterPro" id="IPR036179">
    <property type="entry name" value="Ig-like_dom_sf"/>
</dbReference>
<dbReference type="GO" id="GO:0098609">
    <property type="term" value="P:cell-cell adhesion"/>
    <property type="evidence" value="ECO:0007669"/>
    <property type="project" value="TreeGrafter"/>
</dbReference>
<evidence type="ECO:0000259" key="8">
    <source>
        <dbReference type="PROSITE" id="PS50835"/>
    </source>
</evidence>
<evidence type="ECO:0000313" key="9">
    <source>
        <dbReference type="EMBL" id="GIY60669.1"/>
    </source>
</evidence>
<dbReference type="EMBL" id="BPLQ01011831">
    <property type="protein sequence ID" value="GIY60669.1"/>
    <property type="molecule type" value="Genomic_DNA"/>
</dbReference>
<dbReference type="InterPro" id="IPR003599">
    <property type="entry name" value="Ig_sub"/>
</dbReference>
<dbReference type="InterPro" id="IPR007110">
    <property type="entry name" value="Ig-like_dom"/>
</dbReference>
<accession>A0AAV4USC0</accession>
<gene>
    <name evidence="9" type="primary">Dscam2_94</name>
    <name evidence="9" type="ORF">CDAR_296251</name>
</gene>
<keyword evidence="6" id="KW-0325">Glycoprotein</keyword>
<sequence>MQFYEIQLFDEFVLRGNMAVIHCPVPNYVSDYVKVTSWERMDGFLISSSIVSGKYGLLDNGDLYIKDTTEHDGTYNFRCHVENSVTKEKRTSRNYARIIVTDPHHSQAPRITRRTNRITVWPGQRVTLPCIAQGYPVPNYRWRKHYGDDLILPGLGSTERQEGGILIFPEITPSDAGKYTCYVSNTMGEDKMETEIVVQGYYKFYPPEKIVFFLRQDKEGTKKTAQYLNVTQMRIIHPKKIEEGGKLIPFPR</sequence>
<evidence type="ECO:0000313" key="10">
    <source>
        <dbReference type="Proteomes" id="UP001054837"/>
    </source>
</evidence>
<comment type="subcellular location">
    <subcellularLocation>
        <location evidence="1">Cell membrane</location>
    </subcellularLocation>
</comment>
<keyword evidence="4" id="KW-0472">Membrane</keyword>
<keyword evidence="3" id="KW-0677">Repeat</keyword>
<feature type="domain" description="Ig-like" evidence="8">
    <location>
        <begin position="109"/>
        <end position="199"/>
    </location>
</feature>
<evidence type="ECO:0000256" key="6">
    <source>
        <dbReference type="ARBA" id="ARBA00023180"/>
    </source>
</evidence>
<keyword evidence="10" id="KW-1185">Reference proteome</keyword>
<evidence type="ECO:0000256" key="3">
    <source>
        <dbReference type="ARBA" id="ARBA00022737"/>
    </source>
</evidence>
<dbReference type="PANTHER" id="PTHR44170:SF6">
    <property type="entry name" value="CONTACTIN"/>
    <property type="match status" value="1"/>
</dbReference>
<dbReference type="SUPFAM" id="SSF48726">
    <property type="entry name" value="Immunoglobulin"/>
    <property type="match status" value="2"/>
</dbReference>
<evidence type="ECO:0000256" key="5">
    <source>
        <dbReference type="ARBA" id="ARBA00023157"/>
    </source>
</evidence>
<protein>
    <submittedName>
        <fullName evidence="9">Down syndrome cell adhesion molecule-like protein Dscam2</fullName>
    </submittedName>
</protein>
<dbReference type="Pfam" id="PF13927">
    <property type="entry name" value="Ig_3"/>
    <property type="match status" value="1"/>
</dbReference>
<evidence type="ECO:0000256" key="7">
    <source>
        <dbReference type="ARBA" id="ARBA00023319"/>
    </source>
</evidence>
<organism evidence="9 10">
    <name type="scientific">Caerostris darwini</name>
    <dbReference type="NCBI Taxonomy" id="1538125"/>
    <lineage>
        <taxon>Eukaryota</taxon>
        <taxon>Metazoa</taxon>
        <taxon>Ecdysozoa</taxon>
        <taxon>Arthropoda</taxon>
        <taxon>Chelicerata</taxon>
        <taxon>Arachnida</taxon>
        <taxon>Araneae</taxon>
        <taxon>Araneomorphae</taxon>
        <taxon>Entelegynae</taxon>
        <taxon>Araneoidea</taxon>
        <taxon>Araneidae</taxon>
        <taxon>Caerostris</taxon>
    </lineage>
</organism>
<dbReference type="SMART" id="SM00409">
    <property type="entry name" value="IG"/>
    <property type="match status" value="2"/>
</dbReference>
<proteinExistence type="predicted"/>
<evidence type="ECO:0000256" key="1">
    <source>
        <dbReference type="ARBA" id="ARBA00004236"/>
    </source>
</evidence>
<evidence type="ECO:0000256" key="4">
    <source>
        <dbReference type="ARBA" id="ARBA00023136"/>
    </source>
</evidence>
<comment type="caution">
    <text evidence="9">The sequence shown here is derived from an EMBL/GenBank/DDBJ whole genome shotgun (WGS) entry which is preliminary data.</text>
</comment>
<reference evidence="9 10" key="1">
    <citation type="submission" date="2021-06" db="EMBL/GenBank/DDBJ databases">
        <title>Caerostris darwini draft genome.</title>
        <authorList>
            <person name="Kono N."/>
            <person name="Arakawa K."/>
        </authorList>
    </citation>
    <scope>NUCLEOTIDE SEQUENCE [LARGE SCALE GENOMIC DNA]</scope>
</reference>
<dbReference type="AlphaFoldDB" id="A0AAV4USC0"/>
<dbReference type="CDD" id="cd00096">
    <property type="entry name" value="Ig"/>
    <property type="match status" value="1"/>
</dbReference>
<evidence type="ECO:0000256" key="2">
    <source>
        <dbReference type="ARBA" id="ARBA00022475"/>
    </source>
</evidence>
<name>A0AAV4USC0_9ARAC</name>
<dbReference type="GO" id="GO:0005886">
    <property type="term" value="C:plasma membrane"/>
    <property type="evidence" value="ECO:0007669"/>
    <property type="project" value="UniProtKB-SubCell"/>
</dbReference>
<keyword evidence="7" id="KW-0393">Immunoglobulin domain</keyword>
<dbReference type="FunFam" id="2.60.40.10:FF:000005">
    <property type="entry name" value="Neuronal cell adhesion molecule"/>
    <property type="match status" value="1"/>
</dbReference>
<dbReference type="Gene3D" id="2.60.40.10">
    <property type="entry name" value="Immunoglobulins"/>
    <property type="match status" value="2"/>
</dbReference>
<dbReference type="PROSITE" id="PS50835">
    <property type="entry name" value="IG_LIKE"/>
    <property type="match status" value="1"/>
</dbReference>
<dbReference type="SMART" id="SM00408">
    <property type="entry name" value="IGc2"/>
    <property type="match status" value="1"/>
</dbReference>
<dbReference type="InterPro" id="IPR003598">
    <property type="entry name" value="Ig_sub2"/>
</dbReference>
<dbReference type="InterPro" id="IPR013783">
    <property type="entry name" value="Ig-like_fold"/>
</dbReference>
<dbReference type="PANTHER" id="PTHR44170">
    <property type="entry name" value="PROTEIN SIDEKICK"/>
    <property type="match status" value="1"/>
</dbReference>
<keyword evidence="2" id="KW-1003">Cell membrane</keyword>
<dbReference type="Proteomes" id="UP001054837">
    <property type="component" value="Unassembled WGS sequence"/>
</dbReference>